<dbReference type="Proteomes" id="UP000240653">
    <property type="component" value="Unassembled WGS sequence"/>
</dbReference>
<gene>
    <name evidence="1" type="ORF">C7I85_11745</name>
</gene>
<accession>A0A2P7SEH8</accession>
<sequence length="133" mass="15204">MTSRKERLAKLVRVQAQLKALHETRHAGFLSEAAAAENEAVELVNRFDAEGSMSGMFPDIYHRRIGKAFARKQEQAQLARDEAEKVAVATARSNMVERAYREARQWDDRLTADRERLDMIERKSASDPDQSSR</sequence>
<evidence type="ECO:0000313" key="2">
    <source>
        <dbReference type="Proteomes" id="UP000240653"/>
    </source>
</evidence>
<dbReference type="OrthoDB" id="8030936at2"/>
<reference evidence="1 2" key="1">
    <citation type="submission" date="2018-03" db="EMBL/GenBank/DDBJ databases">
        <title>The draft genome of Mesorhizobium soli JCM 19897.</title>
        <authorList>
            <person name="Li L."/>
            <person name="Liu L."/>
            <person name="Liang L."/>
            <person name="Wang T."/>
            <person name="Zhang X."/>
        </authorList>
    </citation>
    <scope>NUCLEOTIDE SEQUENCE [LARGE SCALE GENOMIC DNA]</scope>
    <source>
        <strain evidence="1 2">JCM 19897</strain>
    </source>
</reference>
<protein>
    <submittedName>
        <fullName evidence="1">Uncharacterized protein</fullName>
    </submittedName>
</protein>
<keyword evidence="2" id="KW-1185">Reference proteome</keyword>
<proteinExistence type="predicted"/>
<name>A0A2P7SEH8_9HYPH</name>
<organism evidence="1 2">
    <name type="scientific">Pseudaminobacter soli</name>
    <name type="common">ex Li et al. 2025</name>
    <dbReference type="NCBI Taxonomy" id="1295366"/>
    <lineage>
        <taxon>Bacteria</taxon>
        <taxon>Pseudomonadati</taxon>
        <taxon>Pseudomonadota</taxon>
        <taxon>Alphaproteobacteria</taxon>
        <taxon>Hyphomicrobiales</taxon>
        <taxon>Phyllobacteriaceae</taxon>
        <taxon>Pseudaminobacter</taxon>
    </lineage>
</organism>
<comment type="caution">
    <text evidence="1">The sequence shown here is derived from an EMBL/GenBank/DDBJ whole genome shotgun (WGS) entry which is preliminary data.</text>
</comment>
<evidence type="ECO:0000313" key="1">
    <source>
        <dbReference type="EMBL" id="PSJ60711.1"/>
    </source>
</evidence>
<dbReference type="RefSeq" id="WP_106724178.1">
    <property type="nucleotide sequence ID" value="NZ_PXYL01000005.1"/>
</dbReference>
<dbReference type="EMBL" id="PXYL01000005">
    <property type="protein sequence ID" value="PSJ60711.1"/>
    <property type="molecule type" value="Genomic_DNA"/>
</dbReference>
<dbReference type="AlphaFoldDB" id="A0A2P7SEH8"/>